<gene>
    <name evidence="2" type="ORF">OIU74_002613</name>
</gene>
<evidence type="ECO:0000313" key="2">
    <source>
        <dbReference type="EMBL" id="KAJ6778861.1"/>
    </source>
</evidence>
<dbReference type="Proteomes" id="UP001151752">
    <property type="component" value="Chromosome 16"/>
</dbReference>
<accession>A0A9Q0X4L2</accession>
<feature type="region of interest" description="Disordered" evidence="1">
    <location>
        <begin position="74"/>
        <end position="105"/>
    </location>
</feature>
<dbReference type="EMBL" id="JAPFFM010000001">
    <property type="protein sequence ID" value="KAJ6778861.1"/>
    <property type="molecule type" value="Genomic_DNA"/>
</dbReference>
<feature type="compositionally biased region" description="Polar residues" evidence="1">
    <location>
        <begin position="80"/>
        <end position="94"/>
    </location>
</feature>
<comment type="caution">
    <text evidence="2">The sequence shown here is derived from an EMBL/GenBank/DDBJ whole genome shotgun (WGS) entry which is preliminary data.</text>
</comment>
<organism evidence="2 3">
    <name type="scientific">Salix koriyanagi</name>
    <dbReference type="NCBI Taxonomy" id="2511006"/>
    <lineage>
        <taxon>Eukaryota</taxon>
        <taxon>Viridiplantae</taxon>
        <taxon>Streptophyta</taxon>
        <taxon>Embryophyta</taxon>
        <taxon>Tracheophyta</taxon>
        <taxon>Spermatophyta</taxon>
        <taxon>Magnoliopsida</taxon>
        <taxon>eudicotyledons</taxon>
        <taxon>Gunneridae</taxon>
        <taxon>Pentapetalae</taxon>
        <taxon>rosids</taxon>
        <taxon>fabids</taxon>
        <taxon>Malpighiales</taxon>
        <taxon>Salicaceae</taxon>
        <taxon>Saliceae</taxon>
        <taxon>Salix</taxon>
    </lineage>
</organism>
<feature type="compositionally biased region" description="Polar residues" evidence="1">
    <location>
        <begin position="8"/>
        <end position="26"/>
    </location>
</feature>
<evidence type="ECO:0000256" key="1">
    <source>
        <dbReference type="SAM" id="MobiDB-lite"/>
    </source>
</evidence>
<evidence type="ECO:0000313" key="3">
    <source>
        <dbReference type="Proteomes" id="UP001151752"/>
    </source>
</evidence>
<feature type="region of interest" description="Disordered" evidence="1">
    <location>
        <begin position="1"/>
        <end position="26"/>
    </location>
</feature>
<reference evidence="2" key="1">
    <citation type="submission" date="2022-11" db="EMBL/GenBank/DDBJ databases">
        <authorList>
            <person name="Hyden B.L."/>
            <person name="Feng K."/>
            <person name="Yates T."/>
            <person name="Jawdy S."/>
            <person name="Smart L.B."/>
            <person name="Muchero W."/>
        </authorList>
    </citation>
    <scope>NUCLEOTIDE SEQUENCE</scope>
    <source>
        <tissue evidence="2">Shoot tip</tissue>
    </source>
</reference>
<dbReference type="AlphaFoldDB" id="A0A9Q0X4L2"/>
<proteinExistence type="predicted"/>
<sequence>MAKPHHSLASSTVYLNTTSPGKRCRATSSLNSVQSRFIKASCRLPPPLPCYGVRSLFHATSIQRNRSRLIKTAFSPQAPGRSSQSTKAIFASSQGGVKPGGDGGG</sequence>
<reference evidence="2" key="2">
    <citation type="journal article" date="2023" name="Int. J. Mol. Sci.">
        <title>De Novo Assembly and Annotation of 11 Diverse Shrub Willow (Salix) Genomes Reveals Novel Gene Organization in Sex-Linked Regions.</title>
        <authorList>
            <person name="Hyden B."/>
            <person name="Feng K."/>
            <person name="Yates T.B."/>
            <person name="Jawdy S."/>
            <person name="Cereghino C."/>
            <person name="Smart L.B."/>
            <person name="Muchero W."/>
        </authorList>
    </citation>
    <scope>NUCLEOTIDE SEQUENCE</scope>
    <source>
        <tissue evidence="2">Shoot tip</tissue>
    </source>
</reference>
<protein>
    <submittedName>
        <fullName evidence="2">Uncharacterized protein</fullName>
    </submittedName>
</protein>
<keyword evidence="3" id="KW-1185">Reference proteome</keyword>
<name>A0A9Q0X4L2_9ROSI</name>